<evidence type="ECO:0000256" key="4">
    <source>
        <dbReference type="ARBA" id="ARBA00023136"/>
    </source>
</evidence>
<protein>
    <submittedName>
        <fullName evidence="5">GPP34 family phosphoprotein</fullName>
    </submittedName>
</protein>
<reference evidence="5 6" key="1">
    <citation type="submission" date="2019-03" db="EMBL/GenBank/DDBJ databases">
        <title>Roseomonas sp. a novel Roseomonas species isolated from Sea whip Gorgonian.</title>
        <authorList>
            <person name="Li F."/>
            <person name="Pan X."/>
            <person name="Huang S."/>
            <person name="Li Z."/>
            <person name="Meng B."/>
        </authorList>
    </citation>
    <scope>NUCLEOTIDE SEQUENCE [LARGE SCALE GENOMIC DNA]</scope>
    <source>
        <strain evidence="5 6">M0104</strain>
    </source>
</reference>
<keyword evidence="6" id="KW-1185">Reference proteome</keyword>
<dbReference type="GO" id="GO:0048194">
    <property type="term" value="P:Golgi vesicle budding"/>
    <property type="evidence" value="ECO:0007669"/>
    <property type="project" value="TreeGrafter"/>
</dbReference>
<accession>A0A845B4B6</accession>
<comment type="subcellular location">
    <subcellularLocation>
        <location evidence="1">Golgi apparatus membrane</location>
        <topology evidence="1">Peripheral membrane protein</topology>
        <orientation evidence="1">Cytoplasmic side</orientation>
    </subcellularLocation>
</comment>
<dbReference type="GO" id="GO:0005829">
    <property type="term" value="C:cytosol"/>
    <property type="evidence" value="ECO:0007669"/>
    <property type="project" value="TreeGrafter"/>
</dbReference>
<dbReference type="InterPro" id="IPR008628">
    <property type="entry name" value="GPP34-like"/>
</dbReference>
<dbReference type="Pfam" id="PF05719">
    <property type="entry name" value="GPP34"/>
    <property type="match status" value="1"/>
</dbReference>
<evidence type="ECO:0000256" key="3">
    <source>
        <dbReference type="ARBA" id="ARBA00023121"/>
    </source>
</evidence>
<keyword evidence="4" id="KW-0472">Membrane</keyword>
<evidence type="ECO:0000313" key="5">
    <source>
        <dbReference type="EMBL" id="MXP62021.1"/>
    </source>
</evidence>
<dbReference type="GO" id="GO:0006890">
    <property type="term" value="P:retrograde vesicle-mediated transport, Golgi to endoplasmic reticulum"/>
    <property type="evidence" value="ECO:0007669"/>
    <property type="project" value="TreeGrafter"/>
</dbReference>
<evidence type="ECO:0000313" key="6">
    <source>
        <dbReference type="Proteomes" id="UP000460715"/>
    </source>
</evidence>
<evidence type="ECO:0000256" key="1">
    <source>
        <dbReference type="ARBA" id="ARBA00004255"/>
    </source>
</evidence>
<dbReference type="RefSeq" id="WP_160935129.1">
    <property type="nucleotide sequence ID" value="NZ_SNVJ01000001.1"/>
</dbReference>
<dbReference type="GO" id="GO:0012505">
    <property type="term" value="C:endomembrane system"/>
    <property type="evidence" value="ECO:0007669"/>
    <property type="project" value="UniProtKB-ARBA"/>
</dbReference>
<keyword evidence="3" id="KW-0446">Lipid-binding</keyword>
<dbReference type="GO" id="GO:0043001">
    <property type="term" value="P:Golgi to plasma membrane protein transport"/>
    <property type="evidence" value="ECO:0007669"/>
    <property type="project" value="TreeGrafter"/>
</dbReference>
<keyword evidence="2" id="KW-0333">Golgi apparatus</keyword>
<dbReference type="PANTHER" id="PTHR12704">
    <property type="entry name" value="TRANS-GOLGI PROTEIN GMX33"/>
    <property type="match status" value="1"/>
</dbReference>
<dbReference type="InterPro" id="IPR038261">
    <property type="entry name" value="GPP34-like_sf"/>
</dbReference>
<dbReference type="Gene3D" id="1.10.3630.10">
    <property type="entry name" value="yeast vps74-n-term truncation variant domain like"/>
    <property type="match status" value="1"/>
</dbReference>
<gene>
    <name evidence="5" type="ORF">E0493_01475</name>
</gene>
<proteinExistence type="predicted"/>
<comment type="caution">
    <text evidence="5">The sequence shown here is derived from an EMBL/GenBank/DDBJ whole genome shotgun (WGS) entry which is preliminary data.</text>
</comment>
<dbReference type="GO" id="GO:0007030">
    <property type="term" value="P:Golgi organization"/>
    <property type="evidence" value="ECO:0007669"/>
    <property type="project" value="TreeGrafter"/>
</dbReference>
<name>A0A845B4B6_9PROT</name>
<dbReference type="GO" id="GO:0070273">
    <property type="term" value="F:phosphatidylinositol-4-phosphate binding"/>
    <property type="evidence" value="ECO:0007669"/>
    <property type="project" value="InterPro"/>
</dbReference>
<dbReference type="Proteomes" id="UP000460715">
    <property type="component" value="Unassembled WGS sequence"/>
</dbReference>
<dbReference type="AlphaFoldDB" id="A0A845B4B6"/>
<dbReference type="OrthoDB" id="6237461at2"/>
<dbReference type="PANTHER" id="PTHR12704:SF2">
    <property type="entry name" value="GOLGI PHOSPHOPROTEIN 3 HOMOLOG SAURON"/>
    <property type="match status" value="1"/>
</dbReference>
<dbReference type="EMBL" id="SNVJ01000001">
    <property type="protein sequence ID" value="MXP62021.1"/>
    <property type="molecule type" value="Genomic_DNA"/>
</dbReference>
<sequence>MSLTMPEELLLLMLDDESGRLFDRAAPSGDYALAASVLAELLLEDRIHTDPEHLAVTSPAPTGDAALDGVLARIRAETTAHGTRWWIETLGSEAEGLRDHYFDRLVERGVLKLEEGRFLWIFPERRYPQISDKEEREVKGRLMAVIFDDHMPSPRDALLIGLVRAAGLFPLLLASHELDSVQPRIDALAEQQELSRTLTDAVRDIFTDLARVGPVI</sequence>
<organism evidence="5 6">
    <name type="scientific">Teichococcus coralli</name>
    <dbReference type="NCBI Taxonomy" id="2545983"/>
    <lineage>
        <taxon>Bacteria</taxon>
        <taxon>Pseudomonadati</taxon>
        <taxon>Pseudomonadota</taxon>
        <taxon>Alphaproteobacteria</taxon>
        <taxon>Acetobacterales</taxon>
        <taxon>Roseomonadaceae</taxon>
        <taxon>Roseomonas</taxon>
    </lineage>
</organism>
<evidence type="ECO:0000256" key="2">
    <source>
        <dbReference type="ARBA" id="ARBA00023034"/>
    </source>
</evidence>